<feature type="compositionally biased region" description="Polar residues" evidence="1">
    <location>
        <begin position="139"/>
        <end position="162"/>
    </location>
</feature>
<feature type="compositionally biased region" description="Polar residues" evidence="1">
    <location>
        <begin position="254"/>
        <end position="264"/>
    </location>
</feature>
<dbReference type="OrthoDB" id="3898400at2759"/>
<dbReference type="AlphaFoldDB" id="A0A8H6RIW7"/>
<reference evidence="2" key="1">
    <citation type="submission" date="2020-04" db="EMBL/GenBank/DDBJ databases">
        <title>Draft genome resource of the tomato pathogen Pseudocercospora fuligena.</title>
        <authorList>
            <person name="Zaccaron A."/>
        </authorList>
    </citation>
    <scope>NUCLEOTIDE SEQUENCE</scope>
    <source>
        <strain evidence="2">PF001</strain>
    </source>
</reference>
<organism evidence="2 3">
    <name type="scientific">Pseudocercospora fuligena</name>
    <dbReference type="NCBI Taxonomy" id="685502"/>
    <lineage>
        <taxon>Eukaryota</taxon>
        <taxon>Fungi</taxon>
        <taxon>Dikarya</taxon>
        <taxon>Ascomycota</taxon>
        <taxon>Pezizomycotina</taxon>
        <taxon>Dothideomycetes</taxon>
        <taxon>Dothideomycetidae</taxon>
        <taxon>Mycosphaerellales</taxon>
        <taxon>Mycosphaerellaceae</taxon>
        <taxon>Pseudocercospora</taxon>
    </lineage>
</organism>
<evidence type="ECO:0000313" key="2">
    <source>
        <dbReference type="EMBL" id="KAF7191876.1"/>
    </source>
</evidence>
<feature type="region of interest" description="Disordered" evidence="1">
    <location>
        <begin position="287"/>
        <end position="369"/>
    </location>
</feature>
<feature type="compositionally biased region" description="Polar residues" evidence="1">
    <location>
        <begin position="360"/>
        <end position="369"/>
    </location>
</feature>
<evidence type="ECO:0000313" key="3">
    <source>
        <dbReference type="Proteomes" id="UP000660729"/>
    </source>
</evidence>
<gene>
    <name evidence="2" type="ORF">HII31_06921</name>
</gene>
<comment type="caution">
    <text evidence="2">The sequence shown here is derived from an EMBL/GenBank/DDBJ whole genome shotgun (WGS) entry which is preliminary data.</text>
</comment>
<feature type="compositionally biased region" description="Polar residues" evidence="1">
    <location>
        <begin position="236"/>
        <end position="246"/>
    </location>
</feature>
<feature type="compositionally biased region" description="Low complexity" evidence="1">
    <location>
        <begin position="173"/>
        <end position="207"/>
    </location>
</feature>
<feature type="region of interest" description="Disordered" evidence="1">
    <location>
        <begin position="129"/>
        <end position="215"/>
    </location>
</feature>
<keyword evidence="3" id="KW-1185">Reference proteome</keyword>
<dbReference type="EMBL" id="JABCIY010000155">
    <property type="protein sequence ID" value="KAF7191876.1"/>
    <property type="molecule type" value="Genomic_DNA"/>
</dbReference>
<protein>
    <submittedName>
        <fullName evidence="2">Uncharacterized protein</fullName>
    </submittedName>
</protein>
<evidence type="ECO:0000256" key="1">
    <source>
        <dbReference type="SAM" id="MobiDB-lite"/>
    </source>
</evidence>
<sequence length="369" mass="40225">MADFTASRCMDDFFINPTIALDRLFSQPTMADTKLRSSSIAGIEGEVCHKATTYRKASASIIDLVNEPIFWHGYASEEEAVSPIDNDSASLRSMASFSSVYSLPESLAESCGQSSQRCSQAKAIKIQTVGRPRVVSMPKSPTKSVGRPFSTSSMASRQQSVSVPARDSSLDFSQSARSSQESQSRSSRHNSIASSSPRSPASTAPSSIDEDRPLTINTSKKVISRHVDLMEAASALSPTLSNSVPSTPILPKSATFNESSTSSRRQSKLVPSRGPKFSAIKNFMRRESADVREDMQEPEVPSVTREVSQPRVQSGSTSINRPKMIARAANERAPPIELPPCPDEYDSGPEFPQRKRLQARQRSMSIQVN</sequence>
<accession>A0A8H6RIW7</accession>
<feature type="compositionally biased region" description="Polar residues" evidence="1">
    <location>
        <begin position="305"/>
        <end position="320"/>
    </location>
</feature>
<name>A0A8H6RIW7_9PEZI</name>
<dbReference type="Proteomes" id="UP000660729">
    <property type="component" value="Unassembled WGS sequence"/>
</dbReference>
<feature type="region of interest" description="Disordered" evidence="1">
    <location>
        <begin position="236"/>
        <end position="274"/>
    </location>
</feature>
<proteinExistence type="predicted"/>